<feature type="compositionally biased region" description="Basic and acidic residues" evidence="1">
    <location>
        <begin position="489"/>
        <end position="500"/>
    </location>
</feature>
<dbReference type="EMBL" id="JARJLG010000008">
    <property type="protein sequence ID" value="KAJ7778617.1"/>
    <property type="molecule type" value="Genomic_DNA"/>
</dbReference>
<comment type="caution">
    <text evidence="2">The sequence shown here is derived from an EMBL/GenBank/DDBJ whole genome shotgun (WGS) entry which is preliminary data.</text>
</comment>
<protein>
    <submittedName>
        <fullName evidence="2">Uncharacterized protein</fullName>
    </submittedName>
</protein>
<accession>A0AAD7K5H1</accession>
<gene>
    <name evidence="2" type="ORF">DFH07DRAFT_765842</name>
</gene>
<name>A0AAD7K5H1_9AGAR</name>
<evidence type="ECO:0000256" key="1">
    <source>
        <dbReference type="SAM" id="MobiDB-lite"/>
    </source>
</evidence>
<sequence length="564" mass="63417">MQNLQKNRRRAGIAVKLIYGKEGRMSEHYTVDVERPHQMQMDNKKKSFPPTRVNFIGLEKWRKNAVMSRWEVGTFEFQQAISEDLAPKDECHDNPGEVPVVNLIFFNVGVTYRVGGSALAETCLTTLNAAQIQFDVDTMYGLVVQQSSCCQLEPYLAYSLVGLITFGTTASYAECNKSYVFLGGKEHQPKQIQDMPWTELAITRHLDLAASRCLSNRSELPNFPGPLPMINGLLETPYLNTGGRSFPFHRARSLLPPLPPTIPSFRINIDAMLTHDEVQAMACAWPALTVLTIAPPRDSLRPTLDLNLQTLWVLAVGCPWLQQLALGVNTEVSQPFRPEALAGCPSDQPIDWTGTSRLQSLGRSSSMRTLLTPEPTALSITDSTFLPVEYTYVPRRSRQWQQHWHRLHLYLCSVRALEAGTDGLLRCGFYSKGGEEERRGWERTKGDWGSRRKEGSSVGLRSIVRRAILPEVSDGQQTSHPCPETPNGPRKDVPRPRVQKETAPWSWQDDAAAGRLSSHATTLSTTPDAAKENVHDCEDEHLETQVCRLSKVNGTRLSDRERWW</sequence>
<feature type="region of interest" description="Disordered" evidence="1">
    <location>
        <begin position="469"/>
        <end position="504"/>
    </location>
</feature>
<evidence type="ECO:0000313" key="2">
    <source>
        <dbReference type="EMBL" id="KAJ7778617.1"/>
    </source>
</evidence>
<dbReference type="AlphaFoldDB" id="A0AAD7K5H1"/>
<organism evidence="2 3">
    <name type="scientific">Mycena maculata</name>
    <dbReference type="NCBI Taxonomy" id="230809"/>
    <lineage>
        <taxon>Eukaryota</taxon>
        <taxon>Fungi</taxon>
        <taxon>Dikarya</taxon>
        <taxon>Basidiomycota</taxon>
        <taxon>Agaricomycotina</taxon>
        <taxon>Agaricomycetes</taxon>
        <taxon>Agaricomycetidae</taxon>
        <taxon>Agaricales</taxon>
        <taxon>Marasmiineae</taxon>
        <taxon>Mycenaceae</taxon>
        <taxon>Mycena</taxon>
    </lineage>
</organism>
<dbReference type="Proteomes" id="UP001215280">
    <property type="component" value="Unassembled WGS sequence"/>
</dbReference>
<keyword evidence="3" id="KW-1185">Reference proteome</keyword>
<proteinExistence type="predicted"/>
<evidence type="ECO:0000313" key="3">
    <source>
        <dbReference type="Proteomes" id="UP001215280"/>
    </source>
</evidence>
<reference evidence="2" key="1">
    <citation type="submission" date="2023-03" db="EMBL/GenBank/DDBJ databases">
        <title>Massive genome expansion in bonnet fungi (Mycena s.s.) driven by repeated elements and novel gene families across ecological guilds.</title>
        <authorList>
            <consortium name="Lawrence Berkeley National Laboratory"/>
            <person name="Harder C.B."/>
            <person name="Miyauchi S."/>
            <person name="Viragh M."/>
            <person name="Kuo A."/>
            <person name="Thoen E."/>
            <person name="Andreopoulos B."/>
            <person name="Lu D."/>
            <person name="Skrede I."/>
            <person name="Drula E."/>
            <person name="Henrissat B."/>
            <person name="Morin E."/>
            <person name="Kohler A."/>
            <person name="Barry K."/>
            <person name="LaButti K."/>
            <person name="Morin E."/>
            <person name="Salamov A."/>
            <person name="Lipzen A."/>
            <person name="Mereny Z."/>
            <person name="Hegedus B."/>
            <person name="Baldrian P."/>
            <person name="Stursova M."/>
            <person name="Weitz H."/>
            <person name="Taylor A."/>
            <person name="Grigoriev I.V."/>
            <person name="Nagy L.G."/>
            <person name="Martin F."/>
            <person name="Kauserud H."/>
        </authorList>
    </citation>
    <scope>NUCLEOTIDE SEQUENCE</scope>
    <source>
        <strain evidence="2">CBHHK188m</strain>
    </source>
</reference>